<dbReference type="InterPro" id="IPR001525">
    <property type="entry name" value="C5_MeTfrase"/>
</dbReference>
<reference evidence="6 7" key="1">
    <citation type="submission" date="2019-06" db="EMBL/GenBank/DDBJ databases">
        <title>Amycolatopsis alkalitolerans sp. nov., isolated from Gastrodia elata Blume.</title>
        <authorList>
            <person name="Narsing Rao M.P."/>
            <person name="Li W.J."/>
        </authorList>
    </citation>
    <scope>NUCLEOTIDE SEQUENCE [LARGE SCALE GENOMIC DNA]</scope>
    <source>
        <strain evidence="6 7">SYSUP0005</strain>
    </source>
</reference>
<sequence length="576" mass="62311">MMYSLYDEFAGFGGSSQGAAAVPGVELMLAANHNPLAVEVHGMNFPDADHYCGDIAKADIASFPRADLFWASPSCPPWTDARGVRRDFDRSTQGVLFNPAVGAVATDPNVARARALMEEIPRYLQAMRRKGKPVLAGVVENVVQVRKWDEFGRWRREIESHGYRTRLVALNSMHVTGPVTGRVTQSRDRFYMPFWLAELGRDPDWDKWLRPKAQCNSCDEVVDALQVFKKPGVDMGKYGPKTGQYVYRCPNRACRHQLVEPEVLPASTVVDWSLPPGAKIGERVDAKGRPDPLAEATLARIEAGLERHGRALLAPAGGTWRREAIPVDAPLPTRTTRETDGLVAPPLVVPVAKRARIDTATTVEQPLRTQTCRRETALVVPPFISLLRGGGSKTAAYPLGGPLPTVSAQGNHHGLVGPTTEAAAMLLAYYSNGPARPVDEPVGTLTTRDRYALIGPPAGAEHMLVRHNTARGNPGQMCTPITEPVRTLTTAGHQSLVGWATGRTVVEQCTFRMLATHEIAAGMGFAEGYKVKGSKRDQVRGYGNAVTPPAAEVLLSALVEAISGELLDPAVPALGL</sequence>
<evidence type="ECO:0000256" key="5">
    <source>
        <dbReference type="ARBA" id="ARBA00022747"/>
    </source>
</evidence>
<gene>
    <name evidence="6" type="ORF">FG385_29920</name>
</gene>
<dbReference type="GO" id="GO:0032259">
    <property type="term" value="P:methylation"/>
    <property type="evidence" value="ECO:0007669"/>
    <property type="project" value="UniProtKB-KW"/>
</dbReference>
<dbReference type="OrthoDB" id="9813719at2"/>
<keyword evidence="2 6" id="KW-0489">Methyltransferase</keyword>
<evidence type="ECO:0000313" key="7">
    <source>
        <dbReference type="Proteomes" id="UP000305546"/>
    </source>
</evidence>
<dbReference type="InterPro" id="IPR050750">
    <property type="entry name" value="C5-MTase"/>
</dbReference>
<dbReference type="SUPFAM" id="SSF53335">
    <property type="entry name" value="S-adenosyl-L-methionine-dependent methyltransferases"/>
    <property type="match status" value="1"/>
</dbReference>
<evidence type="ECO:0000313" key="6">
    <source>
        <dbReference type="EMBL" id="TNC20903.1"/>
    </source>
</evidence>
<dbReference type="InterPro" id="IPR029063">
    <property type="entry name" value="SAM-dependent_MTases_sf"/>
</dbReference>
<dbReference type="PANTHER" id="PTHR46098">
    <property type="entry name" value="TRNA (CYTOSINE(38)-C(5))-METHYLTRANSFERASE"/>
    <property type="match status" value="1"/>
</dbReference>
<name>A0A5C4LU10_9PSEU</name>
<dbReference type="Gene3D" id="3.90.120.10">
    <property type="entry name" value="DNA Methylase, subunit A, domain 2"/>
    <property type="match status" value="1"/>
</dbReference>
<evidence type="ECO:0000256" key="4">
    <source>
        <dbReference type="ARBA" id="ARBA00022691"/>
    </source>
</evidence>
<accession>A0A5C4LU10</accession>
<protein>
    <recommendedName>
        <fullName evidence="1">DNA (cytosine-5-)-methyltransferase</fullName>
        <ecNumber evidence="1">2.1.1.37</ecNumber>
    </recommendedName>
</protein>
<dbReference type="EMBL" id="VDFW01000039">
    <property type="protein sequence ID" value="TNC20903.1"/>
    <property type="molecule type" value="Genomic_DNA"/>
</dbReference>
<dbReference type="PANTHER" id="PTHR46098:SF1">
    <property type="entry name" value="TRNA (CYTOSINE(38)-C(5))-METHYLTRANSFERASE"/>
    <property type="match status" value="1"/>
</dbReference>
<dbReference type="EC" id="2.1.1.37" evidence="1"/>
<keyword evidence="7" id="KW-1185">Reference proteome</keyword>
<dbReference type="GO" id="GO:0003886">
    <property type="term" value="F:DNA (cytosine-5-)-methyltransferase activity"/>
    <property type="evidence" value="ECO:0007669"/>
    <property type="project" value="UniProtKB-EC"/>
</dbReference>
<evidence type="ECO:0000256" key="3">
    <source>
        <dbReference type="ARBA" id="ARBA00022679"/>
    </source>
</evidence>
<dbReference type="GO" id="GO:0009307">
    <property type="term" value="P:DNA restriction-modification system"/>
    <property type="evidence" value="ECO:0007669"/>
    <property type="project" value="UniProtKB-KW"/>
</dbReference>
<evidence type="ECO:0000256" key="1">
    <source>
        <dbReference type="ARBA" id="ARBA00011975"/>
    </source>
</evidence>
<comment type="caution">
    <text evidence="6">The sequence shown here is derived from an EMBL/GenBank/DDBJ whole genome shotgun (WGS) entry which is preliminary data.</text>
</comment>
<organism evidence="6 7">
    <name type="scientific">Amycolatopsis alkalitolerans</name>
    <dbReference type="NCBI Taxonomy" id="2547244"/>
    <lineage>
        <taxon>Bacteria</taxon>
        <taxon>Bacillati</taxon>
        <taxon>Actinomycetota</taxon>
        <taxon>Actinomycetes</taxon>
        <taxon>Pseudonocardiales</taxon>
        <taxon>Pseudonocardiaceae</taxon>
        <taxon>Amycolatopsis</taxon>
    </lineage>
</organism>
<evidence type="ECO:0000256" key="2">
    <source>
        <dbReference type="ARBA" id="ARBA00022603"/>
    </source>
</evidence>
<dbReference type="Gene3D" id="3.40.50.150">
    <property type="entry name" value="Vaccinia Virus protein VP39"/>
    <property type="match status" value="1"/>
</dbReference>
<dbReference type="Proteomes" id="UP000305546">
    <property type="component" value="Unassembled WGS sequence"/>
</dbReference>
<keyword evidence="5" id="KW-0680">Restriction system</keyword>
<keyword evidence="3 6" id="KW-0808">Transferase</keyword>
<keyword evidence="4" id="KW-0949">S-adenosyl-L-methionine</keyword>
<dbReference type="AlphaFoldDB" id="A0A5C4LU10"/>
<dbReference type="Pfam" id="PF00145">
    <property type="entry name" value="DNA_methylase"/>
    <property type="match status" value="1"/>
</dbReference>
<proteinExistence type="predicted"/>